<dbReference type="RefSeq" id="WP_146782132.1">
    <property type="nucleotide sequence ID" value="NZ_CP042434.1"/>
</dbReference>
<keyword evidence="1" id="KW-0812">Transmembrane</keyword>
<proteinExistence type="predicted"/>
<name>A0A5B8VL24_9BACT</name>
<dbReference type="EMBL" id="CP042434">
    <property type="protein sequence ID" value="QEC72210.1"/>
    <property type="molecule type" value="Genomic_DNA"/>
</dbReference>
<dbReference type="Proteomes" id="UP000321291">
    <property type="component" value="Chromosome"/>
</dbReference>
<accession>A0A5B8VL24</accession>
<protein>
    <submittedName>
        <fullName evidence="2">Uncharacterized protein</fullName>
    </submittedName>
</protein>
<keyword evidence="1" id="KW-1133">Transmembrane helix</keyword>
<organism evidence="2 3">
    <name type="scientific">Arachidicoccus ginsenosidivorans</name>
    <dbReference type="NCBI Taxonomy" id="496057"/>
    <lineage>
        <taxon>Bacteria</taxon>
        <taxon>Pseudomonadati</taxon>
        <taxon>Bacteroidota</taxon>
        <taxon>Chitinophagia</taxon>
        <taxon>Chitinophagales</taxon>
        <taxon>Chitinophagaceae</taxon>
        <taxon>Arachidicoccus</taxon>
    </lineage>
</organism>
<reference evidence="2 3" key="1">
    <citation type="journal article" date="2017" name="Int. J. Syst. Evol. Microbiol.">
        <title>Arachidicoccus ginsenosidivorans sp. nov., with ginsenoside-converting activity isolated from ginseng cultivating soil.</title>
        <authorList>
            <person name="Siddiqi M.Z."/>
            <person name="Aslam Z."/>
            <person name="Im W.T."/>
        </authorList>
    </citation>
    <scope>NUCLEOTIDE SEQUENCE [LARGE SCALE GENOMIC DNA]</scope>
    <source>
        <strain evidence="2 3">Gsoil 809</strain>
    </source>
</reference>
<keyword evidence="3" id="KW-1185">Reference proteome</keyword>
<dbReference type="AlphaFoldDB" id="A0A5B8VL24"/>
<evidence type="ECO:0000256" key="1">
    <source>
        <dbReference type="SAM" id="Phobius"/>
    </source>
</evidence>
<evidence type="ECO:0000313" key="2">
    <source>
        <dbReference type="EMBL" id="QEC72210.1"/>
    </source>
</evidence>
<feature type="transmembrane region" description="Helical" evidence="1">
    <location>
        <begin position="48"/>
        <end position="69"/>
    </location>
</feature>
<evidence type="ECO:0000313" key="3">
    <source>
        <dbReference type="Proteomes" id="UP000321291"/>
    </source>
</evidence>
<gene>
    <name evidence="2" type="ORF">FSB73_11525</name>
</gene>
<feature type="transmembrane region" description="Helical" evidence="1">
    <location>
        <begin position="5"/>
        <end position="28"/>
    </location>
</feature>
<sequence>MKITLFSIITGLKIAVVFLFIVIWPGPFNLFPYLINEYVWSAGIEESAFVKIFDITSAIVLFWIVYILVRRFLKKIINQQQNG</sequence>
<dbReference type="KEGG" id="agi:FSB73_11525"/>
<keyword evidence="1" id="KW-0472">Membrane</keyword>